<dbReference type="InParanoid" id="A0A024G9J7"/>
<accession>A0A024G9J7</accession>
<evidence type="ECO:0000313" key="5">
    <source>
        <dbReference type="Proteomes" id="UP000053237"/>
    </source>
</evidence>
<keyword evidence="2" id="KW-1133">Transmembrane helix</keyword>
<dbReference type="AlphaFoldDB" id="A0A024G9J7"/>
<name>A0A024G9J7_9STRA</name>
<evidence type="ECO:0000313" key="4">
    <source>
        <dbReference type="EMBL" id="CCI43339.1"/>
    </source>
</evidence>
<evidence type="ECO:0000256" key="2">
    <source>
        <dbReference type="SAM" id="Phobius"/>
    </source>
</evidence>
<feature type="signal peptide" evidence="3">
    <location>
        <begin position="1"/>
        <end position="21"/>
    </location>
</feature>
<reference evidence="4 5" key="1">
    <citation type="submission" date="2012-05" db="EMBL/GenBank/DDBJ databases">
        <title>Recombination and specialization in a pathogen metapopulation.</title>
        <authorList>
            <person name="Gardiner A."/>
            <person name="Kemen E."/>
            <person name="Schultz-Larsen T."/>
            <person name="MacLean D."/>
            <person name="Van Oosterhout C."/>
            <person name="Jones J.D.G."/>
        </authorList>
    </citation>
    <scope>NUCLEOTIDE SEQUENCE [LARGE SCALE GENOMIC DNA]</scope>
    <source>
        <strain evidence="4 5">Ac Nc2</strain>
    </source>
</reference>
<feature type="compositionally biased region" description="Polar residues" evidence="1">
    <location>
        <begin position="239"/>
        <end position="248"/>
    </location>
</feature>
<feature type="transmembrane region" description="Helical" evidence="2">
    <location>
        <begin position="127"/>
        <end position="147"/>
    </location>
</feature>
<proteinExistence type="predicted"/>
<feature type="chain" id="PRO_5001532318" evidence="3">
    <location>
        <begin position="22"/>
        <end position="281"/>
    </location>
</feature>
<dbReference type="EMBL" id="CAIX01000047">
    <property type="protein sequence ID" value="CCI43339.1"/>
    <property type="molecule type" value="Genomic_DNA"/>
</dbReference>
<feature type="compositionally biased region" description="Acidic residues" evidence="1">
    <location>
        <begin position="254"/>
        <end position="268"/>
    </location>
</feature>
<feature type="region of interest" description="Disordered" evidence="1">
    <location>
        <begin position="229"/>
        <end position="281"/>
    </location>
</feature>
<protein>
    <submittedName>
        <fullName evidence="4">Uncharacterized protein</fullName>
    </submittedName>
</protein>
<organism evidence="4 5">
    <name type="scientific">Albugo candida</name>
    <dbReference type="NCBI Taxonomy" id="65357"/>
    <lineage>
        <taxon>Eukaryota</taxon>
        <taxon>Sar</taxon>
        <taxon>Stramenopiles</taxon>
        <taxon>Oomycota</taxon>
        <taxon>Peronosporomycetes</taxon>
        <taxon>Albuginales</taxon>
        <taxon>Albuginaceae</taxon>
        <taxon>Albugo</taxon>
    </lineage>
</organism>
<keyword evidence="3" id="KW-0732">Signal</keyword>
<dbReference type="Proteomes" id="UP000053237">
    <property type="component" value="Unassembled WGS sequence"/>
</dbReference>
<evidence type="ECO:0000256" key="1">
    <source>
        <dbReference type="SAM" id="MobiDB-lite"/>
    </source>
</evidence>
<keyword evidence="2" id="KW-0812">Transmembrane</keyword>
<evidence type="ECO:0000256" key="3">
    <source>
        <dbReference type="SAM" id="SignalP"/>
    </source>
</evidence>
<keyword evidence="2" id="KW-0472">Membrane</keyword>
<sequence length="281" mass="30056">MQRPSIGILCLFAVIYCATFGKSHNNSITFIEEVDAHKGVGISFRSDYLSGCALCQQTGDCDNAFRGRPGQFCHTLVSGRPCCCPVDSECTDNVYNCRCRRVSYQQVYPHQATTPTVVQAPQKHHGWSIWTILFMFFLIFGCCYCLCSCARPNNEYERVESTGPYPPPQYGTYNEPNVTGVYATPVPAAPGYAPQVVQNSGGYGSLASGAVGAATGFATGMMVDSALRGRENREPAPVQATTAPSYTEFSGDTGGDDFTGDTGGDDFTGDTGGDDSFAGDS</sequence>
<gene>
    <name evidence="4" type="ORF">BN9_041230</name>
</gene>
<comment type="caution">
    <text evidence="4">The sequence shown here is derived from an EMBL/GenBank/DDBJ whole genome shotgun (WGS) entry which is preliminary data.</text>
</comment>
<keyword evidence="5" id="KW-1185">Reference proteome</keyword>
<dbReference type="OrthoDB" id="125767at2759"/>